<gene>
    <name evidence="2" type="ORF">PM10SUCC1_33030</name>
</gene>
<dbReference type="GO" id="GO:0003697">
    <property type="term" value="F:single-stranded DNA binding"/>
    <property type="evidence" value="ECO:0007669"/>
    <property type="project" value="InterPro"/>
</dbReference>
<name>A0A9W6GMG7_9FUSO</name>
<evidence type="ECO:0000313" key="3">
    <source>
        <dbReference type="Proteomes" id="UP001144471"/>
    </source>
</evidence>
<organism evidence="2 3">
    <name type="scientific">Propionigenium maris DSM 9537</name>
    <dbReference type="NCBI Taxonomy" id="1123000"/>
    <lineage>
        <taxon>Bacteria</taxon>
        <taxon>Fusobacteriati</taxon>
        <taxon>Fusobacteriota</taxon>
        <taxon>Fusobacteriia</taxon>
        <taxon>Fusobacteriales</taxon>
        <taxon>Fusobacteriaceae</taxon>
        <taxon>Propionigenium</taxon>
    </lineage>
</organism>
<accession>A0A9W6GMG7</accession>
<proteinExistence type="predicted"/>
<dbReference type="Proteomes" id="UP001144471">
    <property type="component" value="Unassembled WGS sequence"/>
</dbReference>
<dbReference type="InterPro" id="IPR013610">
    <property type="entry name" value="ArdC_N"/>
</dbReference>
<dbReference type="EMBL" id="BSDY01000024">
    <property type="protein sequence ID" value="GLI57789.1"/>
    <property type="molecule type" value="Genomic_DNA"/>
</dbReference>
<comment type="caution">
    <text evidence="2">The sequence shown here is derived from an EMBL/GenBank/DDBJ whole genome shotgun (WGS) entry which is preliminary data.</text>
</comment>
<sequence>MSKKYSKEEKREYFRKQMEELKEGIEDKITDFLENSEELKSFISFRRKHFKNYSINNTLLIYRQMPEASYVAGFWKWQELGYKVKKGSKSISILIPMIRKDEEEKDKIYGFKKGSVFDVSQVEATKGAQELPSIDTSIKATKDTVFSPVRLLDSTKEYIEQFCPIITDRELGTALGATDGKNIYLKITNNRVDMTGVLIHEFAHYHNHFGDNRKELTKNQKESEAELTTLIFGSFFNLNIEGAYKYLSMYRKDRNLAECFEKAYSTFISILDGFEGKRGLEWILKGQES</sequence>
<reference evidence="2" key="1">
    <citation type="submission" date="2022-12" db="EMBL/GenBank/DDBJ databases">
        <title>Reference genome sequencing for broad-spectrum identification of bacterial and archaeal isolates by mass spectrometry.</title>
        <authorList>
            <person name="Sekiguchi Y."/>
            <person name="Tourlousse D.M."/>
        </authorList>
    </citation>
    <scope>NUCLEOTIDE SEQUENCE</scope>
    <source>
        <strain evidence="2">10succ1</strain>
    </source>
</reference>
<dbReference type="Pfam" id="PF08401">
    <property type="entry name" value="ArdcN"/>
    <property type="match status" value="1"/>
</dbReference>
<evidence type="ECO:0000259" key="1">
    <source>
        <dbReference type="Pfam" id="PF08401"/>
    </source>
</evidence>
<dbReference type="RefSeq" id="WP_281837465.1">
    <property type="nucleotide sequence ID" value="NZ_BSDY01000024.1"/>
</dbReference>
<evidence type="ECO:0000313" key="2">
    <source>
        <dbReference type="EMBL" id="GLI57789.1"/>
    </source>
</evidence>
<protein>
    <recommendedName>
        <fullName evidence="1">N-terminal domain-containing protein</fullName>
    </recommendedName>
</protein>
<feature type="domain" description="N-terminal" evidence="1">
    <location>
        <begin position="41"/>
        <end position="113"/>
    </location>
</feature>
<dbReference type="AlphaFoldDB" id="A0A9W6GMG7"/>
<keyword evidence="3" id="KW-1185">Reference proteome</keyword>